<feature type="domain" description="Ferritin/DPS" evidence="3">
    <location>
        <begin position="30"/>
        <end position="167"/>
    </location>
</feature>
<reference evidence="4 5" key="1">
    <citation type="submission" date="2019-03" db="EMBL/GenBank/DDBJ databases">
        <title>Genomic Encyclopedia of Type Strains, Phase IV (KMG-IV): sequencing the most valuable type-strain genomes for metagenomic binning, comparative biology and taxonomic classification.</title>
        <authorList>
            <person name="Goeker M."/>
        </authorList>
    </citation>
    <scope>NUCLEOTIDE SEQUENCE [LARGE SCALE GENOMIC DNA]</scope>
    <source>
        <strain evidence="4 5">DSM 103792</strain>
    </source>
</reference>
<dbReference type="SUPFAM" id="SSF47240">
    <property type="entry name" value="Ferritin-like"/>
    <property type="match status" value="1"/>
</dbReference>
<evidence type="ECO:0000313" key="5">
    <source>
        <dbReference type="Proteomes" id="UP000295375"/>
    </source>
</evidence>
<dbReference type="EMBL" id="SNYM01000018">
    <property type="protein sequence ID" value="TDQ45696.1"/>
    <property type="molecule type" value="Genomic_DNA"/>
</dbReference>
<keyword evidence="4" id="KW-0238">DNA-binding</keyword>
<dbReference type="GO" id="GO:0003677">
    <property type="term" value="F:DNA binding"/>
    <property type="evidence" value="ECO:0007669"/>
    <property type="project" value="UniProtKB-KW"/>
</dbReference>
<sequence length="168" mass="18887">MATHSAMKARPEEVVTHGGIARDDRLELADRLSEVLADTYLLYVKTQGFHWNVVGPLFVGMHKLTEQQYEDMAEAIDTIAERIRAIGFPAPGSFQQFKKMASIEEETGTPTALEMIQQLIDGNESCARKLRKAVMEAEKVKDVKTADLLTDRIGQHEENTWMLRALLA</sequence>
<protein>
    <submittedName>
        <fullName evidence="4">Starvation-inducible DNA-binding protein</fullName>
    </submittedName>
</protein>
<dbReference type="PROSITE" id="PS00819">
    <property type="entry name" value="DPS_2"/>
    <property type="match status" value="1"/>
</dbReference>
<evidence type="ECO:0000256" key="1">
    <source>
        <dbReference type="ARBA" id="ARBA00009497"/>
    </source>
</evidence>
<dbReference type="Gene3D" id="1.20.1260.10">
    <property type="match status" value="1"/>
</dbReference>
<dbReference type="PANTHER" id="PTHR42932:SF3">
    <property type="entry name" value="DNA PROTECTION DURING STARVATION PROTEIN"/>
    <property type="match status" value="1"/>
</dbReference>
<comment type="similarity">
    <text evidence="1 2">Belongs to the Dps family.</text>
</comment>
<dbReference type="Proteomes" id="UP000295375">
    <property type="component" value="Unassembled WGS sequence"/>
</dbReference>
<evidence type="ECO:0000259" key="3">
    <source>
        <dbReference type="Pfam" id="PF00210"/>
    </source>
</evidence>
<dbReference type="InterPro" id="IPR012347">
    <property type="entry name" value="Ferritin-like"/>
</dbReference>
<dbReference type="InterPro" id="IPR008331">
    <property type="entry name" value="Ferritin_DPS_dom"/>
</dbReference>
<evidence type="ECO:0000256" key="2">
    <source>
        <dbReference type="RuleBase" id="RU003875"/>
    </source>
</evidence>
<dbReference type="PANTHER" id="PTHR42932">
    <property type="entry name" value="GENERAL STRESS PROTEIN 20U"/>
    <property type="match status" value="1"/>
</dbReference>
<keyword evidence="5" id="KW-1185">Reference proteome</keyword>
<comment type="caution">
    <text evidence="4">The sequence shown here is derived from an EMBL/GenBank/DDBJ whole genome shotgun (WGS) entry which is preliminary data.</text>
</comment>
<accession>A0A4R6UI23</accession>
<dbReference type="PIRSF" id="PIRSF005900">
    <property type="entry name" value="Dps"/>
    <property type="match status" value="1"/>
</dbReference>
<proteinExistence type="inferred from homology"/>
<evidence type="ECO:0000313" key="4">
    <source>
        <dbReference type="EMBL" id="TDQ45696.1"/>
    </source>
</evidence>
<name>A0A4R6UI23_9GAMM</name>
<gene>
    <name evidence="4" type="ORF">EV696_11847</name>
</gene>
<dbReference type="Pfam" id="PF00210">
    <property type="entry name" value="Ferritin"/>
    <property type="match status" value="1"/>
</dbReference>
<dbReference type="CDD" id="cd01043">
    <property type="entry name" value="DPS"/>
    <property type="match status" value="1"/>
</dbReference>
<dbReference type="AlphaFoldDB" id="A0A4R6UI23"/>
<dbReference type="PRINTS" id="PR01346">
    <property type="entry name" value="HELNAPAPROT"/>
</dbReference>
<dbReference type="InterPro" id="IPR009078">
    <property type="entry name" value="Ferritin-like_SF"/>
</dbReference>
<organism evidence="4 5">
    <name type="scientific">Permianibacter aggregans</name>
    <dbReference type="NCBI Taxonomy" id="1510150"/>
    <lineage>
        <taxon>Bacteria</taxon>
        <taxon>Pseudomonadati</taxon>
        <taxon>Pseudomonadota</taxon>
        <taxon>Gammaproteobacteria</taxon>
        <taxon>Pseudomonadales</taxon>
        <taxon>Pseudomonadaceae</taxon>
        <taxon>Permianibacter</taxon>
    </lineage>
</organism>
<dbReference type="InterPro" id="IPR023188">
    <property type="entry name" value="DPS_DNA-bd_CS"/>
</dbReference>
<dbReference type="GO" id="GO:0008199">
    <property type="term" value="F:ferric iron binding"/>
    <property type="evidence" value="ECO:0007669"/>
    <property type="project" value="InterPro"/>
</dbReference>
<dbReference type="GO" id="GO:0016722">
    <property type="term" value="F:oxidoreductase activity, acting on metal ions"/>
    <property type="evidence" value="ECO:0007669"/>
    <property type="project" value="InterPro"/>
</dbReference>
<dbReference type="InterPro" id="IPR002177">
    <property type="entry name" value="DPS_DNA-bd"/>
</dbReference>
<dbReference type="RefSeq" id="WP_232475436.1">
    <property type="nucleotide sequence ID" value="NZ_CP037953.1"/>
</dbReference>